<evidence type="ECO:0000256" key="10">
    <source>
        <dbReference type="SAM" id="SignalP"/>
    </source>
</evidence>
<dbReference type="Pfam" id="PF00057">
    <property type="entry name" value="Ldl_recept_a"/>
    <property type="match status" value="3"/>
</dbReference>
<dbReference type="PANTHER" id="PTHR22722:SF14">
    <property type="entry name" value="MEGALIN, ISOFORM A"/>
    <property type="match status" value="1"/>
</dbReference>
<dbReference type="PANTHER" id="PTHR22722">
    <property type="entry name" value="LOW-DENSITY LIPOPROTEIN RECEPTOR-RELATED PROTEIN 2-RELATED"/>
    <property type="match status" value="1"/>
</dbReference>
<evidence type="ECO:0000256" key="9">
    <source>
        <dbReference type="PROSITE-ProRule" id="PRU00124"/>
    </source>
</evidence>
<dbReference type="InterPro" id="IPR036055">
    <property type="entry name" value="LDL_receptor-like_sf"/>
</dbReference>
<feature type="disulfide bond" evidence="9">
    <location>
        <begin position="82"/>
        <end position="97"/>
    </location>
</feature>
<dbReference type="PROSITE" id="PS01209">
    <property type="entry name" value="LDLRA_1"/>
    <property type="match status" value="2"/>
</dbReference>
<keyword evidence="12" id="KW-1185">Reference proteome</keyword>
<feature type="chain" id="PRO_5045428472" evidence="10">
    <location>
        <begin position="22"/>
        <end position="180"/>
    </location>
</feature>
<sequence>MFYTVIVMRKFRLMLCLFVYADEKTCGPHEFRCKDNNCIPDHWRCDGQSDCSDNSDEENCITCNSKNFICANGECISSRFRCDGDFDCTDNSDERGCESHCSEDQFQCLNHLCISVKWLCDGQEDCKTGEDEANCSPANTLLSLKTDSKMTLHLSSSAFKCHLRSFIAGNGLFLPQHQTP</sequence>
<dbReference type="Gene3D" id="4.10.400.10">
    <property type="entry name" value="Low-density Lipoprotein Receptor"/>
    <property type="match status" value="3"/>
</dbReference>
<evidence type="ECO:0000313" key="11">
    <source>
        <dbReference type="Ensembl" id="ENSSRHP00000058248.1"/>
    </source>
</evidence>
<name>A0A673K5S7_9TELE</name>
<keyword evidence="5" id="KW-0472">Membrane</keyword>
<evidence type="ECO:0000256" key="3">
    <source>
        <dbReference type="ARBA" id="ARBA00022737"/>
    </source>
</evidence>
<dbReference type="InterPro" id="IPR051221">
    <property type="entry name" value="LDLR-related"/>
</dbReference>
<evidence type="ECO:0000256" key="2">
    <source>
        <dbReference type="ARBA" id="ARBA00022692"/>
    </source>
</evidence>
<keyword evidence="6 9" id="KW-1015">Disulfide bond</keyword>
<dbReference type="InterPro" id="IPR023415">
    <property type="entry name" value="LDLR_class-A_CS"/>
</dbReference>
<feature type="signal peptide" evidence="10">
    <location>
        <begin position="1"/>
        <end position="21"/>
    </location>
</feature>
<evidence type="ECO:0000256" key="6">
    <source>
        <dbReference type="ARBA" id="ARBA00023157"/>
    </source>
</evidence>
<keyword evidence="10" id="KW-0732">Signal</keyword>
<feature type="disulfide bond" evidence="9">
    <location>
        <begin position="70"/>
        <end position="88"/>
    </location>
</feature>
<feature type="disulfide bond" evidence="9">
    <location>
        <begin position="33"/>
        <end position="51"/>
    </location>
</feature>
<evidence type="ECO:0000256" key="7">
    <source>
        <dbReference type="ARBA" id="ARBA00023170"/>
    </source>
</evidence>
<protein>
    <submittedName>
        <fullName evidence="11">Uncharacterized protein</fullName>
    </submittedName>
</protein>
<dbReference type="SUPFAM" id="SSF57424">
    <property type="entry name" value="LDL receptor-like module"/>
    <property type="match status" value="3"/>
</dbReference>
<reference evidence="11" key="1">
    <citation type="submission" date="2025-08" db="UniProtKB">
        <authorList>
            <consortium name="Ensembl"/>
        </authorList>
    </citation>
    <scope>IDENTIFICATION</scope>
</reference>
<feature type="disulfide bond" evidence="9">
    <location>
        <begin position="45"/>
        <end position="60"/>
    </location>
</feature>
<keyword evidence="7" id="KW-0675">Receptor</keyword>
<dbReference type="GO" id="GO:0042562">
    <property type="term" value="F:hormone binding"/>
    <property type="evidence" value="ECO:0007669"/>
    <property type="project" value="TreeGrafter"/>
</dbReference>
<feature type="disulfide bond" evidence="9">
    <location>
        <begin position="26"/>
        <end position="38"/>
    </location>
</feature>
<dbReference type="PROSITE" id="PS50068">
    <property type="entry name" value="LDLRA_2"/>
    <property type="match status" value="3"/>
</dbReference>
<feature type="disulfide bond" evidence="9">
    <location>
        <begin position="101"/>
        <end position="113"/>
    </location>
</feature>
<dbReference type="SMART" id="SM00192">
    <property type="entry name" value="LDLa"/>
    <property type="match status" value="3"/>
</dbReference>
<keyword evidence="8" id="KW-0325">Glycoprotein</keyword>
<evidence type="ECO:0000256" key="5">
    <source>
        <dbReference type="ARBA" id="ARBA00023136"/>
    </source>
</evidence>
<keyword evidence="2" id="KW-0812">Transmembrane</keyword>
<feature type="disulfide bond" evidence="9">
    <location>
        <begin position="120"/>
        <end position="135"/>
    </location>
</feature>
<keyword evidence="4" id="KW-1133">Transmembrane helix</keyword>
<feature type="disulfide bond" evidence="9">
    <location>
        <begin position="108"/>
        <end position="126"/>
    </location>
</feature>
<dbReference type="Proteomes" id="UP000472270">
    <property type="component" value="Unassembled WGS sequence"/>
</dbReference>
<comment type="subcellular location">
    <subcellularLocation>
        <location evidence="1">Membrane</location>
        <topology evidence="1">Single-pass membrane protein</topology>
    </subcellularLocation>
</comment>
<feature type="disulfide bond" evidence="9">
    <location>
        <begin position="63"/>
        <end position="75"/>
    </location>
</feature>
<dbReference type="PRINTS" id="PR00261">
    <property type="entry name" value="LDLRECEPTOR"/>
</dbReference>
<dbReference type="GO" id="GO:0043235">
    <property type="term" value="C:receptor complex"/>
    <property type="evidence" value="ECO:0007669"/>
    <property type="project" value="TreeGrafter"/>
</dbReference>
<proteinExistence type="predicted"/>
<evidence type="ECO:0000256" key="4">
    <source>
        <dbReference type="ARBA" id="ARBA00022989"/>
    </source>
</evidence>
<keyword evidence="3" id="KW-0677">Repeat</keyword>
<dbReference type="CDD" id="cd00112">
    <property type="entry name" value="LDLa"/>
    <property type="match status" value="3"/>
</dbReference>
<dbReference type="GO" id="GO:0006898">
    <property type="term" value="P:receptor-mediated endocytosis"/>
    <property type="evidence" value="ECO:0007669"/>
    <property type="project" value="TreeGrafter"/>
</dbReference>
<dbReference type="Ensembl" id="ENSSRHT00000059870.1">
    <property type="protein sequence ID" value="ENSSRHP00000058248.1"/>
    <property type="gene ID" value="ENSSRHG00000029208.1"/>
</dbReference>
<accession>A0A673K5S7</accession>
<dbReference type="InterPro" id="IPR002172">
    <property type="entry name" value="LDrepeatLR_classA_rpt"/>
</dbReference>
<evidence type="ECO:0000256" key="8">
    <source>
        <dbReference type="ARBA" id="ARBA00023180"/>
    </source>
</evidence>
<evidence type="ECO:0000256" key="1">
    <source>
        <dbReference type="ARBA" id="ARBA00004167"/>
    </source>
</evidence>
<dbReference type="AlphaFoldDB" id="A0A673K5S7"/>
<organism evidence="11 12">
    <name type="scientific">Sinocyclocheilus rhinocerous</name>
    <dbReference type="NCBI Taxonomy" id="307959"/>
    <lineage>
        <taxon>Eukaryota</taxon>
        <taxon>Metazoa</taxon>
        <taxon>Chordata</taxon>
        <taxon>Craniata</taxon>
        <taxon>Vertebrata</taxon>
        <taxon>Euteleostomi</taxon>
        <taxon>Actinopterygii</taxon>
        <taxon>Neopterygii</taxon>
        <taxon>Teleostei</taxon>
        <taxon>Ostariophysi</taxon>
        <taxon>Cypriniformes</taxon>
        <taxon>Cyprinidae</taxon>
        <taxon>Cyprininae</taxon>
        <taxon>Sinocyclocheilus</taxon>
    </lineage>
</organism>
<dbReference type="GO" id="GO:0016324">
    <property type="term" value="C:apical plasma membrane"/>
    <property type="evidence" value="ECO:0007669"/>
    <property type="project" value="TreeGrafter"/>
</dbReference>
<reference evidence="11" key="2">
    <citation type="submission" date="2025-09" db="UniProtKB">
        <authorList>
            <consortium name="Ensembl"/>
        </authorList>
    </citation>
    <scope>IDENTIFICATION</scope>
</reference>
<evidence type="ECO:0000313" key="12">
    <source>
        <dbReference type="Proteomes" id="UP000472270"/>
    </source>
</evidence>